<feature type="region of interest" description="Disordered" evidence="2">
    <location>
        <begin position="149"/>
        <end position="171"/>
    </location>
</feature>
<sequence length="171" mass="19421">MGLDPLGEEARKAHEGVVRYVLRSGTKISLLVRSHKPSQRCYTIERSVPNPPIVKDESGEVLTLSPRDVMPGVEVFGQHEISELTKSREKLTLLLERFVDRDPTLSGRKAKIKLELERSRSRIVDVRREMKALEERLAALPGLEETQKRFKEAGLEERLKGKKPTDTGRGR</sequence>
<evidence type="ECO:0000256" key="2">
    <source>
        <dbReference type="SAM" id="MobiDB-lite"/>
    </source>
</evidence>
<keyword evidence="1" id="KW-0175">Coiled coil</keyword>
<evidence type="ECO:0000313" key="3">
    <source>
        <dbReference type="EMBL" id="EQD41848.1"/>
    </source>
</evidence>
<reference evidence="3" key="2">
    <citation type="journal article" date="2014" name="ISME J.">
        <title>Microbial stratification in low pH oxic and suboxic macroscopic growths along an acid mine drainage.</title>
        <authorList>
            <person name="Mendez-Garcia C."/>
            <person name="Mesa V."/>
            <person name="Sprenger R.R."/>
            <person name="Richter M."/>
            <person name="Diez M.S."/>
            <person name="Solano J."/>
            <person name="Bargiela R."/>
            <person name="Golyshina O.V."/>
            <person name="Manteca A."/>
            <person name="Ramos J.L."/>
            <person name="Gallego J.R."/>
            <person name="Llorente I."/>
            <person name="Martins Dos Santos V.A."/>
            <person name="Jensen O.N."/>
            <person name="Pelaez A.I."/>
            <person name="Sanchez J."/>
            <person name="Ferrer M."/>
        </authorList>
    </citation>
    <scope>NUCLEOTIDE SEQUENCE</scope>
</reference>
<reference evidence="3" key="1">
    <citation type="submission" date="2013-08" db="EMBL/GenBank/DDBJ databases">
        <authorList>
            <person name="Mendez C."/>
            <person name="Richter M."/>
            <person name="Ferrer M."/>
            <person name="Sanchez J."/>
        </authorList>
    </citation>
    <scope>NUCLEOTIDE SEQUENCE</scope>
</reference>
<name>T0Z9X9_9ZZZZ</name>
<organism evidence="3">
    <name type="scientific">mine drainage metagenome</name>
    <dbReference type="NCBI Taxonomy" id="410659"/>
    <lineage>
        <taxon>unclassified sequences</taxon>
        <taxon>metagenomes</taxon>
        <taxon>ecological metagenomes</taxon>
    </lineage>
</organism>
<dbReference type="EMBL" id="AUZY01009491">
    <property type="protein sequence ID" value="EQD41848.1"/>
    <property type="molecule type" value="Genomic_DNA"/>
</dbReference>
<comment type="caution">
    <text evidence="3">The sequence shown here is derived from an EMBL/GenBank/DDBJ whole genome shotgun (WGS) entry which is preliminary data.</text>
</comment>
<gene>
    <name evidence="3" type="ORF">B1B_14345</name>
</gene>
<evidence type="ECO:0000256" key="1">
    <source>
        <dbReference type="SAM" id="Coils"/>
    </source>
</evidence>
<feature type="coiled-coil region" evidence="1">
    <location>
        <begin position="109"/>
        <end position="136"/>
    </location>
</feature>
<proteinExistence type="predicted"/>
<feature type="non-terminal residue" evidence="3">
    <location>
        <position position="171"/>
    </location>
</feature>
<accession>T0Z9X9</accession>
<protein>
    <submittedName>
        <fullName evidence="3">Uncharacterized protein</fullName>
    </submittedName>
</protein>
<dbReference type="AlphaFoldDB" id="T0Z9X9"/>